<feature type="compositionally biased region" description="Basic and acidic residues" evidence="2">
    <location>
        <begin position="92"/>
        <end position="113"/>
    </location>
</feature>
<dbReference type="GO" id="GO:0043024">
    <property type="term" value="F:ribosomal small subunit binding"/>
    <property type="evidence" value="ECO:0007669"/>
    <property type="project" value="TreeGrafter"/>
</dbReference>
<evidence type="ECO:0000313" key="4">
    <source>
        <dbReference type="Proteomes" id="UP000222056"/>
    </source>
</evidence>
<keyword evidence="4" id="KW-1185">Reference proteome</keyword>
<feature type="region of interest" description="Disordered" evidence="2">
    <location>
        <begin position="92"/>
        <end position="134"/>
    </location>
</feature>
<reference evidence="4" key="1">
    <citation type="submission" date="2016-10" db="EMBL/GenBank/DDBJ databases">
        <authorList>
            <person name="Varghese N."/>
            <person name="Submissions S."/>
        </authorList>
    </citation>
    <scope>NUCLEOTIDE SEQUENCE [LARGE SCALE GENOMIC DNA]</scope>
    <source>
        <strain evidence="4">ATCC 35263</strain>
    </source>
</reference>
<name>A0A1H6FJ71_THEAL</name>
<dbReference type="SUPFAM" id="SSF69754">
    <property type="entry name" value="Ribosome binding protein Y (YfiA homologue)"/>
    <property type="match status" value="1"/>
</dbReference>
<dbReference type="InterPro" id="IPR036567">
    <property type="entry name" value="RHF-like"/>
</dbReference>
<dbReference type="PANTHER" id="PTHR33231">
    <property type="entry name" value="30S RIBOSOMAL PROTEIN"/>
    <property type="match status" value="1"/>
</dbReference>
<dbReference type="AlphaFoldDB" id="A0A1H6FJ71"/>
<sequence>MRIEVKGRNVEVTDELRERVRRKFEKVSRQVQPSAELEVELSEERNPAIRASQVAEATLHLKGATLRARERALDMVHAINLVAEEIARQVKRQREQVRGRREAEREKARERRAAAAQSLTAPAAEGEGAWEAGE</sequence>
<dbReference type="NCBIfam" id="TIGR00741">
    <property type="entry name" value="yfiA"/>
    <property type="match status" value="1"/>
</dbReference>
<dbReference type="Pfam" id="PF02482">
    <property type="entry name" value="Ribosomal_S30AE"/>
    <property type="match status" value="1"/>
</dbReference>
<dbReference type="RefSeq" id="WP_093115230.1">
    <property type="nucleotide sequence ID" value="NZ_FNWJ01000001.1"/>
</dbReference>
<keyword evidence="1" id="KW-0810">Translation regulation</keyword>
<evidence type="ECO:0000256" key="1">
    <source>
        <dbReference type="ARBA" id="ARBA00022845"/>
    </source>
</evidence>
<dbReference type="InterPro" id="IPR050574">
    <property type="entry name" value="HPF/YfiA_ribosome-assoc"/>
</dbReference>
<dbReference type="Proteomes" id="UP000222056">
    <property type="component" value="Unassembled WGS sequence"/>
</dbReference>
<dbReference type="InterPro" id="IPR003489">
    <property type="entry name" value="RHF/RaiA"/>
</dbReference>
<dbReference type="GO" id="GO:0045900">
    <property type="term" value="P:negative regulation of translational elongation"/>
    <property type="evidence" value="ECO:0007669"/>
    <property type="project" value="TreeGrafter"/>
</dbReference>
<proteinExistence type="predicted"/>
<accession>A0A1H6FJ71</accession>
<evidence type="ECO:0000256" key="2">
    <source>
        <dbReference type="SAM" id="MobiDB-lite"/>
    </source>
</evidence>
<evidence type="ECO:0000313" key="3">
    <source>
        <dbReference type="EMBL" id="SEH10250.1"/>
    </source>
</evidence>
<gene>
    <name evidence="3" type="ORF">SAMN02745716_0099</name>
</gene>
<dbReference type="STRING" id="29539.SAMN02745716_0099"/>
<dbReference type="OrthoDB" id="5244594at2"/>
<dbReference type="EMBL" id="FNWJ01000001">
    <property type="protein sequence ID" value="SEH10250.1"/>
    <property type="molecule type" value="Genomic_DNA"/>
</dbReference>
<dbReference type="GO" id="GO:0022627">
    <property type="term" value="C:cytosolic small ribosomal subunit"/>
    <property type="evidence" value="ECO:0007669"/>
    <property type="project" value="TreeGrafter"/>
</dbReference>
<feature type="compositionally biased region" description="Low complexity" evidence="2">
    <location>
        <begin position="114"/>
        <end position="134"/>
    </location>
</feature>
<organism evidence="3 4">
    <name type="scientific">Thermoleophilum album</name>
    <dbReference type="NCBI Taxonomy" id="29539"/>
    <lineage>
        <taxon>Bacteria</taxon>
        <taxon>Bacillati</taxon>
        <taxon>Actinomycetota</taxon>
        <taxon>Thermoleophilia</taxon>
        <taxon>Thermoleophilales</taxon>
        <taxon>Thermoleophilaceae</taxon>
        <taxon>Thermoleophilum</taxon>
    </lineage>
</organism>
<dbReference type="Gene3D" id="3.30.160.100">
    <property type="entry name" value="Ribosome hibernation promotion factor-like"/>
    <property type="match status" value="1"/>
</dbReference>
<protein>
    <submittedName>
        <fullName evidence="3">Putative sigma-54 modulation protein</fullName>
    </submittedName>
</protein>
<dbReference type="PANTHER" id="PTHR33231:SF1">
    <property type="entry name" value="30S RIBOSOMAL PROTEIN"/>
    <property type="match status" value="1"/>
</dbReference>